<evidence type="ECO:0000256" key="1">
    <source>
        <dbReference type="SAM" id="MobiDB-lite"/>
    </source>
</evidence>
<protein>
    <submittedName>
        <fullName evidence="2">Uncharacterized protein</fullName>
    </submittedName>
</protein>
<keyword evidence="3" id="KW-1185">Reference proteome</keyword>
<name>A0A0K1Q7Z3_9BACT</name>
<dbReference type="AlphaFoldDB" id="A0A0K1Q7Z3"/>
<reference evidence="2 3" key="1">
    <citation type="submission" date="2015-08" db="EMBL/GenBank/DDBJ databases">
        <authorList>
            <person name="Babu N.S."/>
            <person name="Beckwith C.J."/>
            <person name="Beseler K.G."/>
            <person name="Brison A."/>
            <person name="Carone J.V."/>
            <person name="Caskin T.P."/>
            <person name="Diamond M."/>
            <person name="Durham M.E."/>
            <person name="Foxe J.M."/>
            <person name="Go M."/>
            <person name="Henderson B.A."/>
            <person name="Jones I.B."/>
            <person name="McGettigan J.A."/>
            <person name="Micheletti S.J."/>
            <person name="Nasrallah M.E."/>
            <person name="Ortiz D."/>
            <person name="Piller C.R."/>
            <person name="Privatt S.R."/>
            <person name="Schneider S.L."/>
            <person name="Sharp S."/>
            <person name="Smith T.C."/>
            <person name="Stanton J.D."/>
            <person name="Ullery H.E."/>
            <person name="Wilson R.J."/>
            <person name="Serrano M.G."/>
            <person name="Buck G."/>
            <person name="Lee V."/>
            <person name="Wang Y."/>
            <person name="Carvalho R."/>
            <person name="Voegtly L."/>
            <person name="Shi R."/>
            <person name="Duckworth R."/>
            <person name="Johnson A."/>
            <person name="Loviza R."/>
            <person name="Walstead R."/>
            <person name="Shah Z."/>
            <person name="Kiflezghi M."/>
            <person name="Wade K."/>
            <person name="Ball S.L."/>
            <person name="Bradley K.W."/>
            <person name="Asai D.J."/>
            <person name="Bowman C.A."/>
            <person name="Russell D.A."/>
            <person name="Pope W.H."/>
            <person name="Jacobs-Sera D."/>
            <person name="Hendrix R.W."/>
            <person name="Hatfull G.F."/>
        </authorList>
    </citation>
    <scope>NUCLEOTIDE SEQUENCE [LARGE SCALE GENOMIC DNA]</scope>
    <source>
        <strain evidence="2 3">DSM 27648</strain>
    </source>
</reference>
<dbReference type="KEGG" id="llu:AKJ09_08507"/>
<accession>A0A0K1Q7Z3</accession>
<organism evidence="2 3">
    <name type="scientific">Labilithrix luteola</name>
    <dbReference type="NCBI Taxonomy" id="1391654"/>
    <lineage>
        <taxon>Bacteria</taxon>
        <taxon>Pseudomonadati</taxon>
        <taxon>Myxococcota</taxon>
        <taxon>Polyangia</taxon>
        <taxon>Polyangiales</taxon>
        <taxon>Labilitrichaceae</taxon>
        <taxon>Labilithrix</taxon>
    </lineage>
</organism>
<evidence type="ECO:0000313" key="2">
    <source>
        <dbReference type="EMBL" id="AKV01844.1"/>
    </source>
</evidence>
<gene>
    <name evidence="2" type="ORF">AKJ09_08507</name>
</gene>
<proteinExistence type="predicted"/>
<evidence type="ECO:0000313" key="3">
    <source>
        <dbReference type="Proteomes" id="UP000064967"/>
    </source>
</evidence>
<dbReference type="Proteomes" id="UP000064967">
    <property type="component" value="Chromosome"/>
</dbReference>
<sequence>MNPSGGRSDRRPPALRPTKAIGRPKSFVRLRCTSARSLSPADKTRPLASRRVRARETLSIDPFQIVQTPRECGHIS</sequence>
<feature type="region of interest" description="Disordered" evidence="1">
    <location>
        <begin position="1"/>
        <end position="24"/>
    </location>
</feature>
<dbReference type="EMBL" id="CP012333">
    <property type="protein sequence ID" value="AKV01844.1"/>
    <property type="molecule type" value="Genomic_DNA"/>
</dbReference>